<dbReference type="Pfam" id="PF00176">
    <property type="entry name" value="SNF2-rel_dom"/>
    <property type="match status" value="1"/>
</dbReference>
<keyword evidence="4" id="KW-0378">Hydrolase</keyword>
<dbReference type="PROSITE" id="PS51192">
    <property type="entry name" value="HELICASE_ATP_BIND_1"/>
    <property type="match status" value="1"/>
</dbReference>
<keyword evidence="11" id="KW-1185">Reference proteome</keyword>
<reference evidence="10 11" key="1">
    <citation type="submission" date="2022-12" db="EMBL/GenBank/DDBJ databases">
        <title>Chromosome-level genome of Tegillarca granosa.</title>
        <authorList>
            <person name="Kim J."/>
        </authorList>
    </citation>
    <scope>NUCLEOTIDE SEQUENCE [LARGE SCALE GENOMIC DNA]</scope>
    <source>
        <strain evidence="10">Teg-2019</strain>
        <tissue evidence="10">Adductor muscle</tissue>
    </source>
</reference>
<comment type="subcellular location">
    <subcellularLocation>
        <location evidence="1">Nucleus</location>
    </subcellularLocation>
</comment>
<feature type="compositionally biased region" description="Basic residues" evidence="8">
    <location>
        <begin position="389"/>
        <end position="398"/>
    </location>
</feature>
<dbReference type="InterPro" id="IPR044574">
    <property type="entry name" value="ARIP4-like"/>
</dbReference>
<evidence type="ECO:0000256" key="3">
    <source>
        <dbReference type="ARBA" id="ARBA00022741"/>
    </source>
</evidence>
<sequence length="522" mass="59938">MTRFKTSPGLGCILAHSMGLGKTIQMISFVDIFLRYSGSKTVLVIVPINTLQNWMSEFELWVPEKVKPEVHGAVDPRPYKVFLLNDALKTTPARAKVIEEWYKVGGVLLMGYEMYRLLSSRRGHIPKAKKPGRKPASPVVIDIEEEDHNKNLLVDVHKALINPGPDLIICDEGHRIKNSHAGISQSLKNIRTKRRVVLTGYPLQNNLIEYWCMVDFVRPNYLGNKTEFSNMFERPILNGQCVDSTPADTQLMRYRAHVLHSLLEGFVQRRGHTVLQQALPPKQEFVFLIRMSPIQKELYKRCMETVNESGLRVWANNNPLKAFSVCCKKQVITIMKNKLKILPIVQHIQQIIKLDYKIWNHPDVLYKILTQKNAEDNDLDIETTENGQVKKKAKRGRKSAVATSGGDNPASPFGDRKSEVSINYDWAREIFKDYTPGLLENGGKMVILFNIIEESLALGDKLLVFRYALAKKFHKIVVVTTSQSLFTLDLIEEYLSRYNVPRNEVNEKWCRNKNYFSTYDKF</sequence>
<dbReference type="InterPro" id="IPR014001">
    <property type="entry name" value="Helicase_ATP-bd"/>
</dbReference>
<evidence type="ECO:0000313" key="11">
    <source>
        <dbReference type="Proteomes" id="UP001217089"/>
    </source>
</evidence>
<dbReference type="PANTHER" id="PTHR45797:SF1">
    <property type="entry name" value="HELICASE ARIP4"/>
    <property type="match status" value="1"/>
</dbReference>
<feature type="domain" description="Helicase ATP-binding" evidence="9">
    <location>
        <begin position="3"/>
        <end position="220"/>
    </location>
</feature>
<evidence type="ECO:0000259" key="9">
    <source>
        <dbReference type="PROSITE" id="PS51192"/>
    </source>
</evidence>
<name>A0ABQ9EF95_TEGGR</name>
<evidence type="ECO:0000256" key="5">
    <source>
        <dbReference type="ARBA" id="ARBA00022840"/>
    </source>
</evidence>
<evidence type="ECO:0000256" key="4">
    <source>
        <dbReference type="ARBA" id="ARBA00022806"/>
    </source>
</evidence>
<evidence type="ECO:0000256" key="7">
    <source>
        <dbReference type="ARBA" id="ARBA00023242"/>
    </source>
</evidence>
<gene>
    <name evidence="10" type="ORF">KUTeg_021172</name>
</gene>
<evidence type="ECO:0000313" key="10">
    <source>
        <dbReference type="EMBL" id="KAJ8302185.1"/>
    </source>
</evidence>
<proteinExistence type="inferred from homology"/>
<comment type="similarity">
    <text evidence="2">Belongs to the SNF2/RAD54 helicase family.</text>
</comment>
<evidence type="ECO:0000256" key="6">
    <source>
        <dbReference type="ARBA" id="ARBA00023125"/>
    </source>
</evidence>
<keyword evidence="5" id="KW-0067">ATP-binding</keyword>
<evidence type="ECO:0000256" key="2">
    <source>
        <dbReference type="ARBA" id="ARBA00007025"/>
    </source>
</evidence>
<dbReference type="Proteomes" id="UP001217089">
    <property type="component" value="Unassembled WGS sequence"/>
</dbReference>
<organism evidence="10 11">
    <name type="scientific">Tegillarca granosa</name>
    <name type="common">Malaysian cockle</name>
    <name type="synonym">Anadara granosa</name>
    <dbReference type="NCBI Taxonomy" id="220873"/>
    <lineage>
        <taxon>Eukaryota</taxon>
        <taxon>Metazoa</taxon>
        <taxon>Spiralia</taxon>
        <taxon>Lophotrochozoa</taxon>
        <taxon>Mollusca</taxon>
        <taxon>Bivalvia</taxon>
        <taxon>Autobranchia</taxon>
        <taxon>Pteriomorphia</taxon>
        <taxon>Arcoida</taxon>
        <taxon>Arcoidea</taxon>
        <taxon>Arcidae</taxon>
        <taxon>Tegillarca</taxon>
    </lineage>
</organism>
<feature type="non-terminal residue" evidence="10">
    <location>
        <position position="522"/>
    </location>
</feature>
<dbReference type="InterPro" id="IPR038718">
    <property type="entry name" value="SNF2-like_sf"/>
</dbReference>
<keyword evidence="4" id="KW-0347">Helicase</keyword>
<dbReference type="Gene3D" id="3.40.50.300">
    <property type="entry name" value="P-loop containing nucleotide triphosphate hydrolases"/>
    <property type="match status" value="1"/>
</dbReference>
<keyword evidence="7" id="KW-0539">Nucleus</keyword>
<dbReference type="PANTHER" id="PTHR45797">
    <property type="entry name" value="RAD54-LIKE"/>
    <property type="match status" value="1"/>
</dbReference>
<dbReference type="Gene3D" id="3.40.50.10810">
    <property type="entry name" value="Tandem AAA-ATPase domain"/>
    <property type="match status" value="1"/>
</dbReference>
<dbReference type="InterPro" id="IPR027417">
    <property type="entry name" value="P-loop_NTPase"/>
</dbReference>
<evidence type="ECO:0000256" key="8">
    <source>
        <dbReference type="SAM" id="MobiDB-lite"/>
    </source>
</evidence>
<dbReference type="InterPro" id="IPR000330">
    <property type="entry name" value="SNF2_N"/>
</dbReference>
<dbReference type="SUPFAM" id="SSF52540">
    <property type="entry name" value="P-loop containing nucleoside triphosphate hydrolases"/>
    <property type="match status" value="2"/>
</dbReference>
<feature type="region of interest" description="Disordered" evidence="8">
    <location>
        <begin position="386"/>
        <end position="414"/>
    </location>
</feature>
<accession>A0ABQ9EF95</accession>
<dbReference type="SMART" id="SM00487">
    <property type="entry name" value="DEXDc"/>
    <property type="match status" value="1"/>
</dbReference>
<keyword evidence="3" id="KW-0547">Nucleotide-binding</keyword>
<protein>
    <recommendedName>
        <fullName evidence="9">Helicase ATP-binding domain-containing protein</fullName>
    </recommendedName>
</protein>
<comment type="caution">
    <text evidence="10">The sequence shown here is derived from an EMBL/GenBank/DDBJ whole genome shotgun (WGS) entry which is preliminary data.</text>
</comment>
<evidence type="ECO:0000256" key="1">
    <source>
        <dbReference type="ARBA" id="ARBA00004123"/>
    </source>
</evidence>
<keyword evidence="6" id="KW-0238">DNA-binding</keyword>
<dbReference type="EMBL" id="JARBDR010000918">
    <property type="protein sequence ID" value="KAJ8302185.1"/>
    <property type="molecule type" value="Genomic_DNA"/>
</dbReference>